<evidence type="ECO:0000313" key="2">
    <source>
        <dbReference type="Proteomes" id="UP000077465"/>
    </source>
</evidence>
<proteinExistence type="predicted"/>
<evidence type="ECO:0000313" key="1">
    <source>
        <dbReference type="EMBL" id="AKG07794.1"/>
    </source>
</evidence>
<name>A0AAC8PWA6_9GAMM</name>
<organism evidence="1 2">
    <name type="scientific">Moraxella bovoculi</name>
    <dbReference type="NCBI Taxonomy" id="386891"/>
    <lineage>
        <taxon>Bacteria</taxon>
        <taxon>Pseudomonadati</taxon>
        <taxon>Pseudomonadota</taxon>
        <taxon>Gammaproteobacteria</taxon>
        <taxon>Moraxellales</taxon>
        <taxon>Moraxellaceae</taxon>
        <taxon>Moraxella</taxon>
    </lineage>
</organism>
<sequence>MTQQEFFKYLNSGVTTLGIFNYSNMIFTKECEVLDGDMYLIYRFNSSLDQWVLTYSLNINQLNEAA</sequence>
<dbReference type="RefSeq" id="WP_046699254.1">
    <property type="nucleotide sequence ID" value="NZ_CP011376.1"/>
</dbReference>
<dbReference type="EMBL" id="CP011376">
    <property type="protein sequence ID" value="AKG07794.1"/>
    <property type="molecule type" value="Genomic_DNA"/>
</dbReference>
<dbReference type="AlphaFoldDB" id="A0AAC8PWA6"/>
<accession>A0AAC8PWA6</accession>
<protein>
    <submittedName>
        <fullName evidence="1">Uncharacterized protein</fullName>
    </submittedName>
</protein>
<reference evidence="1 2" key="1">
    <citation type="submission" date="2015-05" db="EMBL/GenBank/DDBJ databases">
        <authorList>
            <person name="Dickey A."/>
            <person name="Clawson M."/>
            <person name="Bono J."/>
            <person name="Loy J.D."/>
        </authorList>
    </citation>
    <scope>NUCLEOTIDE SEQUENCE [LARGE SCALE GENOMIC DNA]</scope>
    <source>
        <strain evidence="1 2">22581</strain>
    </source>
</reference>
<dbReference type="Proteomes" id="UP000077465">
    <property type="component" value="Chromosome"/>
</dbReference>
<gene>
    <name evidence="1" type="ORF">AAX06_06070</name>
</gene>